<evidence type="ECO:0000313" key="3">
    <source>
        <dbReference type="Proteomes" id="UP000596742"/>
    </source>
</evidence>
<dbReference type="AlphaFoldDB" id="A0A8B6GKF4"/>
<dbReference type="EMBL" id="UYJE01008551">
    <property type="protein sequence ID" value="VDI64788.1"/>
    <property type="molecule type" value="Genomic_DNA"/>
</dbReference>
<feature type="compositionally biased region" description="Polar residues" evidence="1">
    <location>
        <begin position="55"/>
        <end position="68"/>
    </location>
</feature>
<feature type="compositionally biased region" description="Basic and acidic residues" evidence="1">
    <location>
        <begin position="1"/>
        <end position="13"/>
    </location>
</feature>
<gene>
    <name evidence="2" type="ORF">MGAL_10B018464</name>
</gene>
<protein>
    <submittedName>
        <fullName evidence="2">Uncharacterized protein</fullName>
    </submittedName>
</protein>
<organism evidence="2 3">
    <name type="scientific">Mytilus galloprovincialis</name>
    <name type="common">Mediterranean mussel</name>
    <dbReference type="NCBI Taxonomy" id="29158"/>
    <lineage>
        <taxon>Eukaryota</taxon>
        <taxon>Metazoa</taxon>
        <taxon>Spiralia</taxon>
        <taxon>Lophotrochozoa</taxon>
        <taxon>Mollusca</taxon>
        <taxon>Bivalvia</taxon>
        <taxon>Autobranchia</taxon>
        <taxon>Pteriomorphia</taxon>
        <taxon>Mytilida</taxon>
        <taxon>Mytiloidea</taxon>
        <taxon>Mytilidae</taxon>
        <taxon>Mytilinae</taxon>
        <taxon>Mytilus</taxon>
    </lineage>
</organism>
<comment type="caution">
    <text evidence="2">The sequence shown here is derived from an EMBL/GenBank/DDBJ whole genome shotgun (WGS) entry which is preliminary data.</text>
</comment>
<evidence type="ECO:0000256" key="1">
    <source>
        <dbReference type="SAM" id="MobiDB-lite"/>
    </source>
</evidence>
<keyword evidence="3" id="KW-1185">Reference proteome</keyword>
<sequence>MNAKKQTEIEKSDSYPAPDQSHTRQQNFKKILIVKEIRNVKKDKSEVVKSMPLSAPQQTDKTTASNKMYKSAPEQTDETTAINEMSKSTQQQADDTTPSNKISKSTQQKTDETTALNKMSKSTEQQTDDSTALKTVSQSTQKQTDERMDSNKMPKSAQQQLFETTDSIKILDSTRKPNRNLLRTRPNSLYADIAVDDKYPTDDIFLKLDDNELIGFYQVQEQNLFPVIENVSDIKRIELFKKLHDQHIAVIQSNTVDNNQSSSSGSTLADCQDAGQNGGTLKATMKSFVKKLIPDCITNGNQCHPTENLSSNWQIIKIRSGTNIKTRFIPIPPNSPKPKTPNARRKRYGRKMDEHNNPPESLKTIRF</sequence>
<feature type="region of interest" description="Disordered" evidence="1">
    <location>
        <begin position="1"/>
        <end position="164"/>
    </location>
</feature>
<dbReference type="Proteomes" id="UP000596742">
    <property type="component" value="Unassembled WGS sequence"/>
</dbReference>
<proteinExistence type="predicted"/>
<feature type="compositionally biased region" description="Basic and acidic residues" evidence="1">
    <location>
        <begin position="143"/>
        <end position="152"/>
    </location>
</feature>
<feature type="compositionally biased region" description="Basic and acidic residues" evidence="1">
    <location>
        <begin position="33"/>
        <end position="47"/>
    </location>
</feature>
<feature type="compositionally biased region" description="Pro residues" evidence="1">
    <location>
        <begin position="330"/>
        <end position="339"/>
    </location>
</feature>
<feature type="compositionally biased region" description="Polar residues" evidence="1">
    <location>
        <begin position="78"/>
        <end position="142"/>
    </location>
</feature>
<evidence type="ECO:0000313" key="2">
    <source>
        <dbReference type="EMBL" id="VDI64788.1"/>
    </source>
</evidence>
<feature type="region of interest" description="Disordered" evidence="1">
    <location>
        <begin position="326"/>
        <end position="367"/>
    </location>
</feature>
<name>A0A8B6GKF4_MYTGA</name>
<reference evidence="2" key="1">
    <citation type="submission" date="2018-11" db="EMBL/GenBank/DDBJ databases">
        <authorList>
            <person name="Alioto T."/>
            <person name="Alioto T."/>
        </authorList>
    </citation>
    <scope>NUCLEOTIDE SEQUENCE</scope>
</reference>
<accession>A0A8B6GKF4</accession>